<comment type="caution">
    <text evidence="1">The sequence shown here is derived from an EMBL/GenBank/DDBJ whole genome shotgun (WGS) entry which is preliminary data.</text>
</comment>
<dbReference type="Gene3D" id="3.10.10.10">
    <property type="entry name" value="HIV Type 1 Reverse Transcriptase, subunit A, domain 1"/>
    <property type="match status" value="1"/>
</dbReference>
<dbReference type="PANTHER" id="PTHR24559:SF430">
    <property type="entry name" value="RNA-DIRECTED DNA POLYMERASE"/>
    <property type="match status" value="1"/>
</dbReference>
<evidence type="ECO:0000313" key="1">
    <source>
        <dbReference type="EMBL" id="GAA0158650.1"/>
    </source>
</evidence>
<dbReference type="InterPro" id="IPR053134">
    <property type="entry name" value="RNA-dir_DNA_polymerase"/>
</dbReference>
<dbReference type="Proteomes" id="UP001454036">
    <property type="component" value="Unassembled WGS sequence"/>
</dbReference>
<keyword evidence="2" id="KW-1185">Reference proteome</keyword>
<dbReference type="EMBL" id="BAABME010003401">
    <property type="protein sequence ID" value="GAA0158650.1"/>
    <property type="molecule type" value="Genomic_DNA"/>
</dbReference>
<reference evidence="1 2" key="1">
    <citation type="submission" date="2024-01" db="EMBL/GenBank/DDBJ databases">
        <title>The complete chloroplast genome sequence of Lithospermum erythrorhizon: insights into the phylogenetic relationship among Boraginaceae species and the maternal lineages of purple gromwells.</title>
        <authorList>
            <person name="Okada T."/>
            <person name="Watanabe K."/>
        </authorList>
    </citation>
    <scope>NUCLEOTIDE SEQUENCE [LARGE SCALE GENOMIC DNA]</scope>
</reference>
<evidence type="ECO:0008006" key="3">
    <source>
        <dbReference type="Google" id="ProtNLM"/>
    </source>
</evidence>
<name>A0AAV3Q3Z4_LITER</name>
<gene>
    <name evidence="1" type="ORF">LIER_15616</name>
</gene>
<dbReference type="SUPFAM" id="SSF56672">
    <property type="entry name" value="DNA/RNA polymerases"/>
    <property type="match status" value="1"/>
</dbReference>
<dbReference type="PANTHER" id="PTHR24559">
    <property type="entry name" value="TRANSPOSON TY3-I GAG-POL POLYPROTEIN"/>
    <property type="match status" value="1"/>
</dbReference>
<proteinExistence type="predicted"/>
<sequence>MRRFGVSRSMRGIRRNSSNIGTLLGEEHEAMLIQVLREYRDIFAWEPKDMPGVDPKVSVHQLYVDPHYKPITFSEEKGKAIREEVDKQLGAKAIHELLFPIWLANVVLVPKPNRTWRMCTDFTSINKASPKDYYHTPNIDRLVYSSIGYKVADFLDVFRGCHQIFMV</sequence>
<evidence type="ECO:0000313" key="2">
    <source>
        <dbReference type="Proteomes" id="UP001454036"/>
    </source>
</evidence>
<organism evidence="1 2">
    <name type="scientific">Lithospermum erythrorhizon</name>
    <name type="common">Purple gromwell</name>
    <name type="synonym">Lithospermum officinale var. erythrorhizon</name>
    <dbReference type="NCBI Taxonomy" id="34254"/>
    <lineage>
        <taxon>Eukaryota</taxon>
        <taxon>Viridiplantae</taxon>
        <taxon>Streptophyta</taxon>
        <taxon>Embryophyta</taxon>
        <taxon>Tracheophyta</taxon>
        <taxon>Spermatophyta</taxon>
        <taxon>Magnoliopsida</taxon>
        <taxon>eudicotyledons</taxon>
        <taxon>Gunneridae</taxon>
        <taxon>Pentapetalae</taxon>
        <taxon>asterids</taxon>
        <taxon>lamiids</taxon>
        <taxon>Boraginales</taxon>
        <taxon>Boraginaceae</taxon>
        <taxon>Boraginoideae</taxon>
        <taxon>Lithospermeae</taxon>
        <taxon>Lithospermum</taxon>
    </lineage>
</organism>
<dbReference type="InterPro" id="IPR043502">
    <property type="entry name" value="DNA/RNA_pol_sf"/>
</dbReference>
<dbReference type="AlphaFoldDB" id="A0AAV3Q3Z4"/>
<protein>
    <recommendedName>
        <fullName evidence="3">Gag-pol polyprotein</fullName>
    </recommendedName>
</protein>
<accession>A0AAV3Q3Z4</accession>